<dbReference type="EMBL" id="BNCK01000009">
    <property type="protein sequence ID" value="GHG03037.1"/>
    <property type="molecule type" value="Genomic_DNA"/>
</dbReference>
<keyword evidence="5" id="KW-0443">Lipid metabolism</keyword>
<accession>A0A919EPC4</accession>
<comment type="similarity">
    <text evidence="1">Belongs to the CFA/CMAS family.</text>
</comment>
<dbReference type="CDD" id="cd02440">
    <property type="entry name" value="AdoMet_MTases"/>
    <property type="match status" value="1"/>
</dbReference>
<evidence type="ECO:0000256" key="4">
    <source>
        <dbReference type="ARBA" id="ARBA00022691"/>
    </source>
</evidence>
<gene>
    <name evidence="7" type="primary">cfaS</name>
    <name evidence="7" type="ORF">GCM10017161_35120</name>
</gene>
<dbReference type="PANTHER" id="PTHR43667">
    <property type="entry name" value="CYCLOPROPANE-FATTY-ACYL-PHOSPHOLIPID SYNTHASE"/>
    <property type="match status" value="1"/>
</dbReference>
<name>A0A919EPC4_9GAMM</name>
<dbReference type="InterPro" id="IPR029063">
    <property type="entry name" value="SAM-dependent_MTases_sf"/>
</dbReference>
<keyword evidence="8" id="KW-1185">Reference proteome</keyword>
<sequence length="410" mass="47260">MEQVANINTKQANNWFDRRCRDIVFSVFEKLTYGQLEIVEGGKHHYFPKAIDNSTPVQGKIVVHDQSLYRDFVKGGSIGAAEAFIDGKWSSPDLTAVIRIFAKAQQQTDRLESKKSWFAALKNKLIHWQNRNSQQGSKRNILAHYDLGNELYTRFLDPEMMYSAAIYPNEQASLAQAQIHKLDTICQRLELQPGDTVLEIGTGWGGLAIHMAKNYGCHVTTTTISDAQFQYAEQRVKELGLEQQVTLLKKDYRELQGQYDKVVSIEMIEAVGYEYLPSFFKQCHSRLKEGGKLLIQSITIADQRFEYYKNNVDFIQRYIFPGGFLPSVFELSKHIKEHTSLVVEELHDIGLHYAKTLADWRDAFNKSWPELTELGYDEQFKRLWLFYLGYCEGGFLERATSTVHLVARKQ</sequence>
<proteinExistence type="inferred from homology"/>
<dbReference type="PANTHER" id="PTHR43667:SF2">
    <property type="entry name" value="FATTY ACID C-METHYL TRANSFERASE"/>
    <property type="match status" value="1"/>
</dbReference>
<dbReference type="Pfam" id="PF02353">
    <property type="entry name" value="CMAS"/>
    <property type="match status" value="1"/>
</dbReference>
<dbReference type="InterPro" id="IPR003333">
    <property type="entry name" value="CMAS"/>
</dbReference>
<evidence type="ECO:0000313" key="7">
    <source>
        <dbReference type="EMBL" id="GHG03037.1"/>
    </source>
</evidence>
<comment type="caution">
    <text evidence="7">The sequence shown here is derived from an EMBL/GenBank/DDBJ whole genome shotgun (WGS) entry which is preliminary data.</text>
</comment>
<dbReference type="GO" id="GO:0008610">
    <property type="term" value="P:lipid biosynthetic process"/>
    <property type="evidence" value="ECO:0007669"/>
    <property type="project" value="InterPro"/>
</dbReference>
<keyword evidence="4" id="KW-0949">S-adenosyl-L-methionine</keyword>
<dbReference type="GO" id="GO:0008168">
    <property type="term" value="F:methyltransferase activity"/>
    <property type="evidence" value="ECO:0007669"/>
    <property type="project" value="UniProtKB-KW"/>
</dbReference>
<evidence type="ECO:0000256" key="3">
    <source>
        <dbReference type="ARBA" id="ARBA00022679"/>
    </source>
</evidence>
<feature type="active site" evidence="6">
    <location>
        <position position="391"/>
    </location>
</feature>
<protein>
    <submittedName>
        <fullName evidence="7">Cyclopropane-fatty-acyl-phospholipid synthase</fullName>
    </submittedName>
</protein>
<organism evidence="7 8">
    <name type="scientific">Thalassotalea marina</name>
    <dbReference type="NCBI Taxonomy" id="1673741"/>
    <lineage>
        <taxon>Bacteria</taxon>
        <taxon>Pseudomonadati</taxon>
        <taxon>Pseudomonadota</taxon>
        <taxon>Gammaproteobacteria</taxon>
        <taxon>Alteromonadales</taxon>
        <taxon>Colwelliaceae</taxon>
        <taxon>Thalassotalea</taxon>
    </lineage>
</organism>
<dbReference type="RefSeq" id="WP_189773369.1">
    <property type="nucleotide sequence ID" value="NZ_BNCK01000009.1"/>
</dbReference>
<keyword evidence="2" id="KW-0489">Methyltransferase</keyword>
<dbReference type="Gene3D" id="3.40.50.150">
    <property type="entry name" value="Vaccinia Virus protein VP39"/>
    <property type="match status" value="1"/>
</dbReference>
<dbReference type="InterPro" id="IPR050723">
    <property type="entry name" value="CFA/CMAS"/>
</dbReference>
<reference evidence="7" key="2">
    <citation type="submission" date="2020-09" db="EMBL/GenBank/DDBJ databases">
        <authorList>
            <person name="Sun Q."/>
            <person name="Kim S."/>
        </authorList>
    </citation>
    <scope>NUCLEOTIDE SEQUENCE</scope>
    <source>
        <strain evidence="7">KCTC 42731</strain>
    </source>
</reference>
<dbReference type="AlphaFoldDB" id="A0A919EPC4"/>
<keyword evidence="3" id="KW-0808">Transferase</keyword>
<evidence type="ECO:0000313" key="8">
    <source>
        <dbReference type="Proteomes" id="UP000623842"/>
    </source>
</evidence>
<dbReference type="Proteomes" id="UP000623842">
    <property type="component" value="Unassembled WGS sequence"/>
</dbReference>
<evidence type="ECO:0000256" key="1">
    <source>
        <dbReference type="ARBA" id="ARBA00010815"/>
    </source>
</evidence>
<evidence type="ECO:0000256" key="5">
    <source>
        <dbReference type="ARBA" id="ARBA00023098"/>
    </source>
</evidence>
<dbReference type="PIRSF" id="PIRSF003085">
    <property type="entry name" value="CMAS"/>
    <property type="match status" value="1"/>
</dbReference>
<evidence type="ECO:0000256" key="2">
    <source>
        <dbReference type="ARBA" id="ARBA00022603"/>
    </source>
</evidence>
<evidence type="ECO:0000256" key="6">
    <source>
        <dbReference type="PIRSR" id="PIRSR003085-1"/>
    </source>
</evidence>
<reference evidence="7" key="1">
    <citation type="journal article" date="2014" name="Int. J. Syst. Evol. Microbiol.">
        <title>Complete genome sequence of Corynebacterium casei LMG S-19264T (=DSM 44701T), isolated from a smear-ripened cheese.</title>
        <authorList>
            <consortium name="US DOE Joint Genome Institute (JGI-PGF)"/>
            <person name="Walter F."/>
            <person name="Albersmeier A."/>
            <person name="Kalinowski J."/>
            <person name="Ruckert C."/>
        </authorList>
    </citation>
    <scope>NUCLEOTIDE SEQUENCE</scope>
    <source>
        <strain evidence="7">KCTC 42731</strain>
    </source>
</reference>
<dbReference type="SUPFAM" id="SSF53335">
    <property type="entry name" value="S-adenosyl-L-methionine-dependent methyltransferases"/>
    <property type="match status" value="1"/>
</dbReference>
<dbReference type="GO" id="GO:0032259">
    <property type="term" value="P:methylation"/>
    <property type="evidence" value="ECO:0007669"/>
    <property type="project" value="UniProtKB-KW"/>
</dbReference>